<evidence type="ECO:0000313" key="2">
    <source>
        <dbReference type="EMBL" id="PON99491.1"/>
    </source>
</evidence>
<keyword evidence="1" id="KW-0472">Membrane</keyword>
<accession>A0A2P5FNV4</accession>
<gene>
    <name evidence="2" type="ORF">TorRG33x02_046580</name>
</gene>
<proteinExistence type="predicted"/>
<dbReference type="Proteomes" id="UP000237000">
    <property type="component" value="Unassembled WGS sequence"/>
</dbReference>
<reference evidence="3" key="1">
    <citation type="submission" date="2016-06" db="EMBL/GenBank/DDBJ databases">
        <title>Parallel loss of symbiosis genes in relatives of nitrogen-fixing non-legume Parasponia.</title>
        <authorList>
            <person name="Van Velzen R."/>
            <person name="Holmer R."/>
            <person name="Bu F."/>
            <person name="Rutten L."/>
            <person name="Van Zeijl A."/>
            <person name="Liu W."/>
            <person name="Santuari L."/>
            <person name="Cao Q."/>
            <person name="Sharma T."/>
            <person name="Shen D."/>
            <person name="Roswanjaya Y."/>
            <person name="Wardhani T."/>
            <person name="Kalhor M.S."/>
            <person name="Jansen J."/>
            <person name="Van den Hoogen J."/>
            <person name="Gungor B."/>
            <person name="Hartog M."/>
            <person name="Hontelez J."/>
            <person name="Verver J."/>
            <person name="Yang W.-C."/>
            <person name="Schijlen E."/>
            <person name="Repin R."/>
            <person name="Schilthuizen M."/>
            <person name="Schranz E."/>
            <person name="Heidstra R."/>
            <person name="Miyata K."/>
            <person name="Fedorova E."/>
            <person name="Kohlen W."/>
            <person name="Bisseling T."/>
            <person name="Smit S."/>
            <person name="Geurts R."/>
        </authorList>
    </citation>
    <scope>NUCLEOTIDE SEQUENCE [LARGE SCALE GENOMIC DNA]</scope>
    <source>
        <strain evidence="3">cv. RG33-2</strain>
    </source>
</reference>
<evidence type="ECO:0000256" key="1">
    <source>
        <dbReference type="SAM" id="Phobius"/>
    </source>
</evidence>
<feature type="transmembrane region" description="Helical" evidence="1">
    <location>
        <begin position="33"/>
        <end position="50"/>
    </location>
</feature>
<protein>
    <submittedName>
        <fullName evidence="2">Uncharacterized protein</fullName>
    </submittedName>
</protein>
<dbReference type="EMBL" id="JXTC01000018">
    <property type="protein sequence ID" value="PON99491.1"/>
    <property type="molecule type" value="Genomic_DNA"/>
</dbReference>
<sequence length="52" mass="5752">MEEEEGRDVFSSAVLQRYGICPLVRGRARKPALNIWIGVVAVLLAGNVVLRE</sequence>
<name>A0A2P5FNV4_TREOI</name>
<organism evidence="2 3">
    <name type="scientific">Trema orientale</name>
    <name type="common">Charcoal tree</name>
    <name type="synonym">Celtis orientalis</name>
    <dbReference type="NCBI Taxonomy" id="63057"/>
    <lineage>
        <taxon>Eukaryota</taxon>
        <taxon>Viridiplantae</taxon>
        <taxon>Streptophyta</taxon>
        <taxon>Embryophyta</taxon>
        <taxon>Tracheophyta</taxon>
        <taxon>Spermatophyta</taxon>
        <taxon>Magnoliopsida</taxon>
        <taxon>eudicotyledons</taxon>
        <taxon>Gunneridae</taxon>
        <taxon>Pentapetalae</taxon>
        <taxon>rosids</taxon>
        <taxon>fabids</taxon>
        <taxon>Rosales</taxon>
        <taxon>Cannabaceae</taxon>
        <taxon>Trema</taxon>
    </lineage>
</organism>
<dbReference type="OrthoDB" id="10402982at2759"/>
<comment type="caution">
    <text evidence="2">The sequence shown here is derived from an EMBL/GenBank/DDBJ whole genome shotgun (WGS) entry which is preliminary data.</text>
</comment>
<keyword evidence="1" id="KW-1133">Transmembrane helix</keyword>
<dbReference type="AlphaFoldDB" id="A0A2P5FNV4"/>
<dbReference type="InParanoid" id="A0A2P5FNV4"/>
<keyword evidence="3" id="KW-1185">Reference proteome</keyword>
<evidence type="ECO:0000313" key="3">
    <source>
        <dbReference type="Proteomes" id="UP000237000"/>
    </source>
</evidence>
<keyword evidence="1" id="KW-0812">Transmembrane</keyword>